<proteinExistence type="inferred from homology"/>
<keyword evidence="3 5" id="KW-0238">DNA-binding</keyword>
<keyword evidence="2" id="KW-0226">DNA condensation</keyword>
<gene>
    <name evidence="5" type="ORF">DMI76_05320</name>
</gene>
<protein>
    <submittedName>
        <fullName evidence="5">HU family DNA-binding protein</fullName>
    </submittedName>
</protein>
<evidence type="ECO:0000256" key="4">
    <source>
        <dbReference type="RuleBase" id="RU003939"/>
    </source>
</evidence>
<accession>A0AAE6W195</accession>
<evidence type="ECO:0000313" key="6">
    <source>
        <dbReference type="Proteomes" id="UP000642553"/>
    </source>
</evidence>
<evidence type="ECO:0000313" key="5">
    <source>
        <dbReference type="EMBL" id="QHV62818.1"/>
    </source>
</evidence>
<dbReference type="SUPFAM" id="SSF47729">
    <property type="entry name" value="IHF-like DNA-binding proteins"/>
    <property type="match status" value="1"/>
</dbReference>
<dbReference type="PANTHER" id="PTHR33175">
    <property type="entry name" value="DNA-BINDING PROTEIN HU"/>
    <property type="match status" value="1"/>
</dbReference>
<dbReference type="GO" id="GO:0003677">
    <property type="term" value="F:DNA binding"/>
    <property type="evidence" value="ECO:0007669"/>
    <property type="project" value="UniProtKB-KW"/>
</dbReference>
<dbReference type="Pfam" id="PF00216">
    <property type="entry name" value="Bac_DNA_binding"/>
    <property type="match status" value="1"/>
</dbReference>
<sequence>MKLAARNGRASPYGAGGRNACVPSPLYRENGAYHAGRPMNKTQFVRELQRELGDGVTPRQAERALNAVLDTIARSVLRRSLVKFRGFGSFSIKRRRARVVRHPENGSKLFVHESSTMKFRPSSRLWKK</sequence>
<dbReference type="GO" id="GO:0030527">
    <property type="term" value="F:structural constituent of chromatin"/>
    <property type="evidence" value="ECO:0007669"/>
    <property type="project" value="InterPro"/>
</dbReference>
<dbReference type="PANTHER" id="PTHR33175:SF3">
    <property type="entry name" value="DNA-BINDING PROTEIN HU-BETA"/>
    <property type="match status" value="1"/>
</dbReference>
<evidence type="ECO:0000256" key="2">
    <source>
        <dbReference type="ARBA" id="ARBA00023067"/>
    </source>
</evidence>
<evidence type="ECO:0000256" key="3">
    <source>
        <dbReference type="ARBA" id="ARBA00023125"/>
    </source>
</evidence>
<dbReference type="EMBL" id="CP029701">
    <property type="protein sequence ID" value="QHV62818.1"/>
    <property type="molecule type" value="Genomic_DNA"/>
</dbReference>
<reference evidence="5" key="1">
    <citation type="submission" date="2018-05" db="EMBL/GenBank/DDBJ databases">
        <title>Complete genome sequnece of Akkermansia muciniphila EB-AMDK-40.</title>
        <authorList>
            <person name="Nam Y.-D."/>
            <person name="Chung W.-H."/>
            <person name="Park Y.S."/>
            <person name="Kang J."/>
        </authorList>
    </citation>
    <scope>NUCLEOTIDE SEQUENCE</scope>
    <source>
        <strain evidence="5">EB-AMDK-40</strain>
    </source>
</reference>
<name>A0AAE6W195_9BACT</name>
<dbReference type="GO" id="GO:0030261">
    <property type="term" value="P:chromosome condensation"/>
    <property type="evidence" value="ECO:0007669"/>
    <property type="project" value="UniProtKB-KW"/>
</dbReference>
<dbReference type="InterPro" id="IPR000119">
    <property type="entry name" value="Hist_DNA-bd"/>
</dbReference>
<dbReference type="AlphaFoldDB" id="A0AAE6W195"/>
<dbReference type="GO" id="GO:0005829">
    <property type="term" value="C:cytosol"/>
    <property type="evidence" value="ECO:0007669"/>
    <property type="project" value="TreeGrafter"/>
</dbReference>
<comment type="similarity">
    <text evidence="1 4">Belongs to the bacterial histone-like protein family.</text>
</comment>
<dbReference type="InterPro" id="IPR010992">
    <property type="entry name" value="IHF-like_DNA-bd_dom_sf"/>
</dbReference>
<organism evidence="5 6">
    <name type="scientific">Akkermansia massiliensis</name>
    <dbReference type="NCBI Taxonomy" id="2927224"/>
    <lineage>
        <taxon>Bacteria</taxon>
        <taxon>Pseudomonadati</taxon>
        <taxon>Verrucomicrobiota</taxon>
        <taxon>Verrucomicrobiia</taxon>
        <taxon>Verrucomicrobiales</taxon>
        <taxon>Akkermansiaceae</taxon>
        <taxon>Akkermansia</taxon>
    </lineage>
</organism>
<dbReference type="SMART" id="SM00411">
    <property type="entry name" value="BHL"/>
    <property type="match status" value="1"/>
</dbReference>
<dbReference type="PRINTS" id="PR01727">
    <property type="entry name" value="DNABINDINGHU"/>
</dbReference>
<dbReference type="Proteomes" id="UP000642553">
    <property type="component" value="Chromosome"/>
</dbReference>
<evidence type="ECO:0000256" key="1">
    <source>
        <dbReference type="ARBA" id="ARBA00010529"/>
    </source>
</evidence>
<dbReference type="Gene3D" id="4.10.520.10">
    <property type="entry name" value="IHF-like DNA-binding proteins"/>
    <property type="match status" value="1"/>
</dbReference>